<organism evidence="1 2">
    <name type="scientific">Racocetra fulgida</name>
    <dbReference type="NCBI Taxonomy" id="60492"/>
    <lineage>
        <taxon>Eukaryota</taxon>
        <taxon>Fungi</taxon>
        <taxon>Fungi incertae sedis</taxon>
        <taxon>Mucoromycota</taxon>
        <taxon>Glomeromycotina</taxon>
        <taxon>Glomeromycetes</taxon>
        <taxon>Diversisporales</taxon>
        <taxon>Gigasporaceae</taxon>
        <taxon>Racocetra</taxon>
    </lineage>
</organism>
<dbReference type="AlphaFoldDB" id="A0A9N9D3W1"/>
<evidence type="ECO:0000313" key="1">
    <source>
        <dbReference type="EMBL" id="CAG8621960.1"/>
    </source>
</evidence>
<dbReference type="Proteomes" id="UP000789396">
    <property type="component" value="Unassembled WGS sequence"/>
</dbReference>
<reference evidence="1" key="1">
    <citation type="submission" date="2021-06" db="EMBL/GenBank/DDBJ databases">
        <authorList>
            <person name="Kallberg Y."/>
            <person name="Tangrot J."/>
            <person name="Rosling A."/>
        </authorList>
    </citation>
    <scope>NUCLEOTIDE SEQUENCE</scope>
    <source>
        <strain evidence="1">IN212</strain>
    </source>
</reference>
<proteinExistence type="predicted"/>
<comment type="caution">
    <text evidence="1">The sequence shown here is derived from an EMBL/GenBank/DDBJ whole genome shotgun (WGS) entry which is preliminary data.</text>
</comment>
<dbReference type="OrthoDB" id="2439987at2759"/>
<gene>
    <name evidence="1" type="ORF">RFULGI_LOCUS7394</name>
</gene>
<feature type="non-terminal residue" evidence="1">
    <location>
        <position position="1"/>
    </location>
</feature>
<name>A0A9N9D3W1_9GLOM</name>
<dbReference type="EMBL" id="CAJVPZ010010661">
    <property type="protein sequence ID" value="CAG8621960.1"/>
    <property type="molecule type" value="Genomic_DNA"/>
</dbReference>
<sequence>EFNWSDVKNDYNHANDKKKFIQDLEMWFKKKPLTVAKEKGKSTHIDSLIKWFRSEDDDKNENNNDNSDTNIEL</sequence>
<accession>A0A9N9D3W1</accession>
<keyword evidence="2" id="KW-1185">Reference proteome</keyword>
<evidence type="ECO:0000313" key="2">
    <source>
        <dbReference type="Proteomes" id="UP000789396"/>
    </source>
</evidence>
<protein>
    <submittedName>
        <fullName evidence="1">9395_t:CDS:1</fullName>
    </submittedName>
</protein>